<sequence>MRALRIILIIAVILGGLFVLADRLLVGFAEDKAADQLRSSEGLDKTPDVSINGFPFLTQVVGGELDEVEVGIDGLNATQDGESVRIAELKARMTGVEFSSDFSSATAAEASGSARITYEELLKAAKVKPVELAPGVTAQVVGLSDGGDGKIKVSVEATVLGQKVPAEVLSTADVKGGNTVRVHADALPKLGAVPIADKKMREITDFEQKIDELPAGIDLDKVEAEADGVSIAVKGQDVKLAG</sequence>
<organism evidence="1 2">
    <name type="scientific">Streptomyces triticagri</name>
    <dbReference type="NCBI Taxonomy" id="2293568"/>
    <lineage>
        <taxon>Bacteria</taxon>
        <taxon>Bacillati</taxon>
        <taxon>Actinomycetota</taxon>
        <taxon>Actinomycetes</taxon>
        <taxon>Kitasatosporales</taxon>
        <taxon>Streptomycetaceae</taxon>
        <taxon>Streptomyces</taxon>
    </lineage>
</organism>
<dbReference type="EMBL" id="QUAK01000094">
    <property type="protein sequence ID" value="RFU85385.1"/>
    <property type="molecule type" value="Genomic_DNA"/>
</dbReference>
<accession>A0A372M4D5</accession>
<dbReference type="InterPro" id="IPR021373">
    <property type="entry name" value="DUF2993"/>
</dbReference>
<proteinExistence type="predicted"/>
<dbReference type="Pfam" id="PF11209">
    <property type="entry name" value="LmeA"/>
    <property type="match status" value="1"/>
</dbReference>
<reference evidence="1 2" key="1">
    <citation type="submission" date="2018-08" db="EMBL/GenBank/DDBJ databases">
        <title>Isolation, diversity and antifungal activity of Actinobacteria from wheat.</title>
        <authorList>
            <person name="Han C."/>
        </authorList>
    </citation>
    <scope>NUCLEOTIDE SEQUENCE [LARGE SCALE GENOMIC DNA]</scope>
    <source>
        <strain evidence="1 2">NEAU-YY421</strain>
    </source>
</reference>
<dbReference type="RefSeq" id="WP_128556978.1">
    <property type="nucleotide sequence ID" value="NZ_QUAK01000094.1"/>
</dbReference>
<evidence type="ECO:0000313" key="2">
    <source>
        <dbReference type="Proteomes" id="UP000263094"/>
    </source>
</evidence>
<comment type="caution">
    <text evidence="1">The sequence shown here is derived from an EMBL/GenBank/DDBJ whole genome shotgun (WGS) entry which is preliminary data.</text>
</comment>
<dbReference type="Proteomes" id="UP000263094">
    <property type="component" value="Unassembled WGS sequence"/>
</dbReference>
<protein>
    <submittedName>
        <fullName evidence="1">DUF2993 domain-containing protein</fullName>
    </submittedName>
</protein>
<keyword evidence="2" id="KW-1185">Reference proteome</keyword>
<dbReference type="AlphaFoldDB" id="A0A372M4D5"/>
<evidence type="ECO:0000313" key="1">
    <source>
        <dbReference type="EMBL" id="RFU85385.1"/>
    </source>
</evidence>
<dbReference type="OrthoDB" id="3215846at2"/>
<name>A0A372M4D5_9ACTN</name>
<gene>
    <name evidence="1" type="ORF">DY218_17475</name>
</gene>